<dbReference type="SUPFAM" id="SSF53098">
    <property type="entry name" value="Ribonuclease H-like"/>
    <property type="match status" value="1"/>
</dbReference>
<dbReference type="InterPro" id="IPR036397">
    <property type="entry name" value="RNaseH_sf"/>
</dbReference>
<dbReference type="EMBL" id="UYJE01000661">
    <property type="protein sequence ID" value="VDH95019.1"/>
    <property type="molecule type" value="Genomic_DNA"/>
</dbReference>
<evidence type="ECO:0000313" key="1">
    <source>
        <dbReference type="EMBL" id="VDH95019.1"/>
    </source>
</evidence>
<name>A0A8B6BUA3_MYTGA</name>
<gene>
    <name evidence="1" type="ORF">MGAL_10B027820</name>
</gene>
<sequence length="88" mass="10289">MAIVQKRSPMEKLTTDILGELPETENGYRYILVVSDYYTKWTESFPIPNMESSTVVKISVEEDDRIGIEGESVRRERKRPAWTDDYEV</sequence>
<organism evidence="1 2">
    <name type="scientific">Mytilus galloprovincialis</name>
    <name type="common">Mediterranean mussel</name>
    <dbReference type="NCBI Taxonomy" id="29158"/>
    <lineage>
        <taxon>Eukaryota</taxon>
        <taxon>Metazoa</taxon>
        <taxon>Spiralia</taxon>
        <taxon>Lophotrochozoa</taxon>
        <taxon>Mollusca</taxon>
        <taxon>Bivalvia</taxon>
        <taxon>Autobranchia</taxon>
        <taxon>Pteriomorphia</taxon>
        <taxon>Mytilida</taxon>
        <taxon>Mytiloidea</taxon>
        <taxon>Mytilidae</taxon>
        <taxon>Mytilinae</taxon>
        <taxon>Mytilus</taxon>
    </lineage>
</organism>
<evidence type="ECO:0008006" key="3">
    <source>
        <dbReference type="Google" id="ProtNLM"/>
    </source>
</evidence>
<keyword evidence="2" id="KW-1185">Reference proteome</keyword>
<accession>A0A8B6BUA3</accession>
<dbReference type="Gene3D" id="3.30.420.10">
    <property type="entry name" value="Ribonuclease H-like superfamily/Ribonuclease H"/>
    <property type="match status" value="1"/>
</dbReference>
<feature type="non-terminal residue" evidence="1">
    <location>
        <position position="1"/>
    </location>
</feature>
<reference evidence="1" key="1">
    <citation type="submission" date="2018-11" db="EMBL/GenBank/DDBJ databases">
        <authorList>
            <person name="Alioto T."/>
            <person name="Alioto T."/>
        </authorList>
    </citation>
    <scope>NUCLEOTIDE SEQUENCE</scope>
</reference>
<protein>
    <recommendedName>
        <fullName evidence="3">Integrase catalytic domain-containing protein</fullName>
    </recommendedName>
</protein>
<dbReference type="AlphaFoldDB" id="A0A8B6BUA3"/>
<proteinExistence type="predicted"/>
<dbReference type="Proteomes" id="UP000596742">
    <property type="component" value="Unassembled WGS sequence"/>
</dbReference>
<dbReference type="OrthoDB" id="10047206at2759"/>
<comment type="caution">
    <text evidence="1">The sequence shown here is derived from an EMBL/GenBank/DDBJ whole genome shotgun (WGS) entry which is preliminary data.</text>
</comment>
<dbReference type="InterPro" id="IPR012337">
    <property type="entry name" value="RNaseH-like_sf"/>
</dbReference>
<dbReference type="GO" id="GO:0003676">
    <property type="term" value="F:nucleic acid binding"/>
    <property type="evidence" value="ECO:0007669"/>
    <property type="project" value="InterPro"/>
</dbReference>
<evidence type="ECO:0000313" key="2">
    <source>
        <dbReference type="Proteomes" id="UP000596742"/>
    </source>
</evidence>